<protein>
    <recommendedName>
        <fullName evidence="7">Beta-glucosidase</fullName>
    </recommendedName>
</protein>
<evidence type="ECO:0000256" key="3">
    <source>
        <dbReference type="ARBA" id="ARBA00023295"/>
    </source>
</evidence>
<evidence type="ECO:0000256" key="2">
    <source>
        <dbReference type="ARBA" id="ARBA00022801"/>
    </source>
</evidence>
<name>A0AAV6XB64_9LAMI</name>
<sequence>MQGVVSVIPSAMEYQNSLAIVSPKSISKEIDSSTITRNDFPDDFLFGTSTSAYQEDIIAMKNMGFDAYRFSICWTRILPGGHRNLGVNREGIKFYSDLIDMIIANGMEPFVTVFHFDFPQVLQAEYGGFLSKKVVKDFCDYAEVCFWEFGDRVKYWILINEPWTYAVNGYVMGTFPPGQASAPAPVIANNIQAYRGAPHPELIKRGTKLYTNFKPIGNPGTDVYTVGRNLLLAQAAAAQSYRTKFQV</sequence>
<dbReference type="GO" id="GO:0008422">
    <property type="term" value="F:beta-glucosidase activity"/>
    <property type="evidence" value="ECO:0007669"/>
    <property type="project" value="TreeGrafter"/>
</dbReference>
<reference evidence="5" key="1">
    <citation type="submission" date="2019-10" db="EMBL/GenBank/DDBJ databases">
        <authorList>
            <person name="Zhang R."/>
            <person name="Pan Y."/>
            <person name="Wang J."/>
            <person name="Ma R."/>
            <person name="Yu S."/>
        </authorList>
    </citation>
    <scope>NUCLEOTIDE SEQUENCE</scope>
    <source>
        <strain evidence="5">LA-IB0</strain>
        <tissue evidence="5">Leaf</tissue>
    </source>
</reference>
<accession>A0AAV6XB64</accession>
<evidence type="ECO:0000313" key="6">
    <source>
        <dbReference type="Proteomes" id="UP000826271"/>
    </source>
</evidence>
<dbReference type="SUPFAM" id="SSF51445">
    <property type="entry name" value="(Trans)glycosidases"/>
    <property type="match status" value="1"/>
</dbReference>
<keyword evidence="3" id="KW-0326">Glycosidase</keyword>
<dbReference type="EMBL" id="WHWC01000009">
    <property type="protein sequence ID" value="KAG8376395.1"/>
    <property type="molecule type" value="Genomic_DNA"/>
</dbReference>
<evidence type="ECO:0000313" key="5">
    <source>
        <dbReference type="EMBL" id="KAG8376395.1"/>
    </source>
</evidence>
<dbReference type="Gene3D" id="3.20.20.80">
    <property type="entry name" value="Glycosidases"/>
    <property type="match status" value="1"/>
</dbReference>
<dbReference type="GO" id="GO:0005975">
    <property type="term" value="P:carbohydrate metabolic process"/>
    <property type="evidence" value="ECO:0007669"/>
    <property type="project" value="InterPro"/>
</dbReference>
<keyword evidence="6" id="KW-1185">Reference proteome</keyword>
<comment type="caution">
    <text evidence="5">The sequence shown here is derived from an EMBL/GenBank/DDBJ whole genome shotgun (WGS) entry which is preliminary data.</text>
</comment>
<comment type="similarity">
    <text evidence="1 4">Belongs to the glycosyl hydrolase 1 family.</text>
</comment>
<dbReference type="PANTHER" id="PTHR10353">
    <property type="entry name" value="GLYCOSYL HYDROLASE"/>
    <property type="match status" value="1"/>
</dbReference>
<dbReference type="InterPro" id="IPR017853">
    <property type="entry name" value="GH"/>
</dbReference>
<evidence type="ECO:0008006" key="7">
    <source>
        <dbReference type="Google" id="ProtNLM"/>
    </source>
</evidence>
<dbReference type="Pfam" id="PF00232">
    <property type="entry name" value="Glyco_hydro_1"/>
    <property type="match status" value="1"/>
</dbReference>
<proteinExistence type="inferred from homology"/>
<dbReference type="PANTHER" id="PTHR10353:SF137">
    <property type="entry name" value="MYROSINASE 3-RELATED"/>
    <property type="match status" value="1"/>
</dbReference>
<dbReference type="Proteomes" id="UP000826271">
    <property type="component" value="Unassembled WGS sequence"/>
</dbReference>
<dbReference type="AlphaFoldDB" id="A0AAV6XB64"/>
<keyword evidence="2" id="KW-0378">Hydrolase</keyword>
<gene>
    <name evidence="5" type="ORF">BUALT_Bualt09G0059000</name>
</gene>
<dbReference type="InterPro" id="IPR001360">
    <property type="entry name" value="Glyco_hydro_1"/>
</dbReference>
<organism evidence="5 6">
    <name type="scientific">Buddleja alternifolia</name>
    <dbReference type="NCBI Taxonomy" id="168488"/>
    <lineage>
        <taxon>Eukaryota</taxon>
        <taxon>Viridiplantae</taxon>
        <taxon>Streptophyta</taxon>
        <taxon>Embryophyta</taxon>
        <taxon>Tracheophyta</taxon>
        <taxon>Spermatophyta</taxon>
        <taxon>Magnoliopsida</taxon>
        <taxon>eudicotyledons</taxon>
        <taxon>Gunneridae</taxon>
        <taxon>Pentapetalae</taxon>
        <taxon>asterids</taxon>
        <taxon>lamiids</taxon>
        <taxon>Lamiales</taxon>
        <taxon>Scrophulariaceae</taxon>
        <taxon>Buddlejeae</taxon>
        <taxon>Buddleja</taxon>
    </lineage>
</organism>
<evidence type="ECO:0000256" key="1">
    <source>
        <dbReference type="ARBA" id="ARBA00010838"/>
    </source>
</evidence>
<evidence type="ECO:0000256" key="4">
    <source>
        <dbReference type="RuleBase" id="RU003690"/>
    </source>
</evidence>